<protein>
    <submittedName>
        <fullName evidence="2">STAS domain-containing protein</fullName>
    </submittedName>
</protein>
<name>A0ABR9UQ85_9CHRO</name>
<dbReference type="PANTHER" id="PTHR33495">
    <property type="entry name" value="ANTI-SIGMA FACTOR ANTAGONIST TM_1081-RELATED-RELATED"/>
    <property type="match status" value="1"/>
</dbReference>
<dbReference type="PANTHER" id="PTHR33495:SF2">
    <property type="entry name" value="ANTI-SIGMA FACTOR ANTAGONIST TM_1081-RELATED"/>
    <property type="match status" value="1"/>
</dbReference>
<dbReference type="Pfam" id="PF01740">
    <property type="entry name" value="STAS"/>
    <property type="match status" value="1"/>
</dbReference>
<reference evidence="2 3" key="1">
    <citation type="submission" date="2020-10" db="EMBL/GenBank/DDBJ databases">
        <authorList>
            <person name="Castelo-Branco R."/>
            <person name="Eusebio N."/>
            <person name="Adriana R."/>
            <person name="Vieira A."/>
            <person name="Brugerolle De Fraissinette N."/>
            <person name="Rezende De Castro R."/>
            <person name="Schneider M.P."/>
            <person name="Vasconcelos V."/>
            <person name="Leao P.N."/>
        </authorList>
    </citation>
    <scope>NUCLEOTIDE SEQUENCE [LARGE SCALE GENOMIC DNA]</scope>
    <source>
        <strain evidence="2 3">LEGE 06123</strain>
    </source>
</reference>
<gene>
    <name evidence="2" type="ORF">IQ230_08730</name>
</gene>
<keyword evidence="3" id="KW-1185">Reference proteome</keyword>
<sequence>MPHKTAIGCILINFENVKQIDSSGLGGLIAIQRVVHTANSKVFLCSIHGQVKMLFDLTKMNEIFRVFNSLQEFQEEVVNLQ</sequence>
<dbReference type="PROSITE" id="PS50801">
    <property type="entry name" value="STAS"/>
    <property type="match status" value="1"/>
</dbReference>
<organism evidence="2 3">
    <name type="scientific">Gloeocapsopsis crepidinum LEGE 06123</name>
    <dbReference type="NCBI Taxonomy" id="588587"/>
    <lineage>
        <taxon>Bacteria</taxon>
        <taxon>Bacillati</taxon>
        <taxon>Cyanobacteriota</taxon>
        <taxon>Cyanophyceae</taxon>
        <taxon>Oscillatoriophycideae</taxon>
        <taxon>Chroococcales</taxon>
        <taxon>Chroococcaceae</taxon>
        <taxon>Gloeocapsopsis</taxon>
    </lineage>
</organism>
<comment type="caution">
    <text evidence="2">The sequence shown here is derived from an EMBL/GenBank/DDBJ whole genome shotgun (WGS) entry which is preliminary data.</text>
</comment>
<dbReference type="RefSeq" id="WP_193931628.1">
    <property type="nucleotide sequence ID" value="NZ_CAWPMZ010000036.1"/>
</dbReference>
<dbReference type="InterPro" id="IPR002645">
    <property type="entry name" value="STAS_dom"/>
</dbReference>
<evidence type="ECO:0000313" key="2">
    <source>
        <dbReference type="EMBL" id="MBE9190442.1"/>
    </source>
</evidence>
<dbReference type="SUPFAM" id="SSF52091">
    <property type="entry name" value="SpoIIaa-like"/>
    <property type="match status" value="1"/>
</dbReference>
<dbReference type="InterPro" id="IPR036513">
    <property type="entry name" value="STAS_dom_sf"/>
</dbReference>
<accession>A0ABR9UQ85</accession>
<proteinExistence type="predicted"/>
<evidence type="ECO:0000259" key="1">
    <source>
        <dbReference type="PROSITE" id="PS50801"/>
    </source>
</evidence>
<dbReference type="CDD" id="cd07043">
    <property type="entry name" value="STAS_anti-anti-sigma_factors"/>
    <property type="match status" value="1"/>
</dbReference>
<dbReference type="Proteomes" id="UP000651156">
    <property type="component" value="Unassembled WGS sequence"/>
</dbReference>
<evidence type="ECO:0000313" key="3">
    <source>
        <dbReference type="Proteomes" id="UP000651156"/>
    </source>
</evidence>
<dbReference type="EMBL" id="JADEWN010000017">
    <property type="protein sequence ID" value="MBE9190442.1"/>
    <property type="molecule type" value="Genomic_DNA"/>
</dbReference>
<feature type="domain" description="STAS" evidence="1">
    <location>
        <begin position="1"/>
        <end position="80"/>
    </location>
</feature>
<dbReference type="Gene3D" id="3.30.750.24">
    <property type="entry name" value="STAS domain"/>
    <property type="match status" value="1"/>
</dbReference>